<dbReference type="PANTHER" id="PTHR46496">
    <property type="match status" value="1"/>
</dbReference>
<feature type="domain" description="FAD-binding" evidence="5">
    <location>
        <begin position="6"/>
        <end position="338"/>
    </location>
</feature>
<gene>
    <name evidence="6" type="ORF">E6W39_09500</name>
</gene>
<dbReference type="Proteomes" id="UP000319103">
    <property type="component" value="Unassembled WGS sequence"/>
</dbReference>
<comment type="caution">
    <text evidence="6">The sequence shown here is derived from an EMBL/GenBank/DDBJ whole genome shotgun (WGS) entry which is preliminary data.</text>
</comment>
<organism evidence="6 7">
    <name type="scientific">Kitasatospora acidiphila</name>
    <dbReference type="NCBI Taxonomy" id="2567942"/>
    <lineage>
        <taxon>Bacteria</taxon>
        <taxon>Bacillati</taxon>
        <taxon>Actinomycetota</taxon>
        <taxon>Actinomycetes</taxon>
        <taxon>Kitasatosporales</taxon>
        <taxon>Streptomycetaceae</taxon>
        <taxon>Kitasatospora</taxon>
    </lineage>
</organism>
<keyword evidence="7" id="KW-1185">Reference proteome</keyword>
<dbReference type="SUPFAM" id="SSF51905">
    <property type="entry name" value="FAD/NAD(P)-binding domain"/>
    <property type="match status" value="1"/>
</dbReference>
<protein>
    <submittedName>
        <fullName evidence="6">FAD-binding protein</fullName>
    </submittedName>
</protein>
<dbReference type="AlphaFoldDB" id="A0A540W0F3"/>
<keyword evidence="2" id="KW-0285">Flavoprotein</keyword>
<proteinExistence type="predicted"/>
<accession>A0A540W0F3</accession>
<evidence type="ECO:0000313" key="7">
    <source>
        <dbReference type="Proteomes" id="UP000319103"/>
    </source>
</evidence>
<dbReference type="InterPro" id="IPR002938">
    <property type="entry name" value="FAD-bd"/>
</dbReference>
<evidence type="ECO:0000256" key="2">
    <source>
        <dbReference type="ARBA" id="ARBA00022630"/>
    </source>
</evidence>
<comment type="cofactor">
    <cofactor evidence="1">
        <name>FAD</name>
        <dbReference type="ChEBI" id="CHEBI:57692"/>
    </cofactor>
</comment>
<dbReference type="GO" id="GO:0071949">
    <property type="term" value="F:FAD binding"/>
    <property type="evidence" value="ECO:0007669"/>
    <property type="project" value="InterPro"/>
</dbReference>
<evidence type="ECO:0000259" key="5">
    <source>
        <dbReference type="Pfam" id="PF01494"/>
    </source>
</evidence>
<keyword evidence="4" id="KW-0560">Oxidoreductase</keyword>
<keyword evidence="3" id="KW-0274">FAD</keyword>
<dbReference type="PRINTS" id="PR00420">
    <property type="entry name" value="RNGMNOXGNASE"/>
</dbReference>
<evidence type="ECO:0000256" key="4">
    <source>
        <dbReference type="ARBA" id="ARBA00023002"/>
    </source>
</evidence>
<dbReference type="EMBL" id="VIGB01000003">
    <property type="protein sequence ID" value="TQF02463.1"/>
    <property type="molecule type" value="Genomic_DNA"/>
</dbReference>
<reference evidence="6 7" key="1">
    <citation type="submission" date="2019-06" db="EMBL/GenBank/DDBJ databases">
        <title>Description of Kitasatospora acidophila sp. nov. isolated from pine grove soil, and reclassification of Streptomyces novaecaesareae to Kitasatospora novaeceasareae comb. nov.</title>
        <authorList>
            <person name="Kim M.J."/>
        </authorList>
    </citation>
    <scope>NUCLEOTIDE SEQUENCE [LARGE SCALE GENOMIC DNA]</scope>
    <source>
        <strain evidence="6 7">MMS16-CNU292</strain>
    </source>
</reference>
<dbReference type="InterPro" id="IPR036188">
    <property type="entry name" value="FAD/NAD-bd_sf"/>
</dbReference>
<dbReference type="PANTHER" id="PTHR46496:SF1">
    <property type="entry name" value="ZEAXANTHIN EPOXIDASE, CHLOROPLASTIC"/>
    <property type="match status" value="1"/>
</dbReference>
<name>A0A540W0F3_9ACTN</name>
<dbReference type="OrthoDB" id="4568714at2"/>
<dbReference type="GO" id="GO:0016491">
    <property type="term" value="F:oxidoreductase activity"/>
    <property type="evidence" value="ECO:0007669"/>
    <property type="project" value="UniProtKB-KW"/>
</dbReference>
<evidence type="ECO:0000256" key="1">
    <source>
        <dbReference type="ARBA" id="ARBA00001974"/>
    </source>
</evidence>
<dbReference type="RefSeq" id="WP_141633157.1">
    <property type="nucleotide sequence ID" value="NZ_VIGB01000003.1"/>
</dbReference>
<evidence type="ECO:0000313" key="6">
    <source>
        <dbReference type="EMBL" id="TQF02463.1"/>
    </source>
</evidence>
<dbReference type="Pfam" id="PF01494">
    <property type="entry name" value="FAD_binding_3"/>
    <property type="match status" value="1"/>
</dbReference>
<dbReference type="Gene3D" id="3.50.50.60">
    <property type="entry name" value="FAD/NAD(P)-binding domain"/>
    <property type="match status" value="1"/>
</dbReference>
<sequence length="386" mass="40940">MDSGTAVVVGGGIGGLSAAIGLRRAGWQVTVVERAEQLDDAGAGISLAANGIRALEALGVGAAVRAASRGQYTGGTRTPDGRWLARMDGAALERALGTPIVGIPRATLHRILRDALPEQQLLIGEEVTGIDRSDPARPAVRLGSTTLTADLVVAADGVRSRIRTQLFPGHPGPQYSGSTVLRAITEQPVDVRTDFELTWGHGAEFGHILFPDGRAEWHAVLNSPSGVRYPDPLAVLAERFRDWHQPVPALLAATRPQDVLHHDIHELNPGLPSFTVDRIALLGDAAHAMTPNLGQGACQALEDAATLTAAVASARTIEDALRRYDTERRPRSQAVARAARQAGRLGAQLEHPLAVRLRNTALRLAPSGATLRAILRHADWQPPLAA</sequence>
<evidence type="ECO:0000256" key="3">
    <source>
        <dbReference type="ARBA" id="ARBA00022827"/>
    </source>
</evidence>